<proteinExistence type="predicted"/>
<dbReference type="InterPro" id="IPR011004">
    <property type="entry name" value="Trimer_LpxA-like_sf"/>
</dbReference>
<accession>A0A419VXI1</accession>
<dbReference type="InterPro" id="IPR001451">
    <property type="entry name" value="Hexapep"/>
</dbReference>
<dbReference type="InterPro" id="IPR051159">
    <property type="entry name" value="Hexapeptide_acetyltransf"/>
</dbReference>
<name>A0A419VXI1_9BACT</name>
<dbReference type="PANTHER" id="PTHR23416">
    <property type="entry name" value="SIALIC ACID SYNTHASE-RELATED"/>
    <property type="match status" value="1"/>
</dbReference>
<dbReference type="CDD" id="cd04647">
    <property type="entry name" value="LbH_MAT_like"/>
    <property type="match status" value="1"/>
</dbReference>
<protein>
    <submittedName>
        <fullName evidence="1">Acetyltransferase-like isoleucine patch superfamily enzyme</fullName>
    </submittedName>
</protein>
<dbReference type="SUPFAM" id="SSF51161">
    <property type="entry name" value="Trimeric LpxA-like enzymes"/>
    <property type="match status" value="1"/>
</dbReference>
<dbReference type="GO" id="GO:0016740">
    <property type="term" value="F:transferase activity"/>
    <property type="evidence" value="ECO:0007669"/>
    <property type="project" value="UniProtKB-KW"/>
</dbReference>
<gene>
    <name evidence="1" type="ORF">BC643_3940</name>
</gene>
<evidence type="ECO:0000313" key="1">
    <source>
        <dbReference type="EMBL" id="RKD87932.1"/>
    </source>
</evidence>
<sequence>MKQALKSVVKGNPIVEKYARILMNRNNFAALFPRKRISGKNNIIRVKNSVILNNCKFDIAGNNNSVEIHCSAILNNVTFFIRGNQNKIEIGEKVRFWRGGELWIEDYNGTIKIGNHSTFENTHIAVTEPYSKIEIGEDCMFAYGIDIRTGDSHSIIDINTNKRINYAQDISIGNHVWVASHASILKGVTIGDNSVIATRSVVTKNFEEDHILVGGSPARKLKEGINWDRQRIYEEEQRIIAS</sequence>
<dbReference type="EMBL" id="RAPN01000003">
    <property type="protein sequence ID" value="RKD87932.1"/>
    <property type="molecule type" value="Genomic_DNA"/>
</dbReference>
<organism evidence="1 2">
    <name type="scientific">Mangrovibacterium diazotrophicum</name>
    <dbReference type="NCBI Taxonomy" id="1261403"/>
    <lineage>
        <taxon>Bacteria</taxon>
        <taxon>Pseudomonadati</taxon>
        <taxon>Bacteroidota</taxon>
        <taxon>Bacteroidia</taxon>
        <taxon>Marinilabiliales</taxon>
        <taxon>Prolixibacteraceae</taxon>
        <taxon>Mangrovibacterium</taxon>
    </lineage>
</organism>
<keyword evidence="1" id="KW-0808">Transferase</keyword>
<reference evidence="1 2" key="1">
    <citation type="submission" date="2018-09" db="EMBL/GenBank/DDBJ databases">
        <title>Genomic Encyclopedia of Archaeal and Bacterial Type Strains, Phase II (KMG-II): from individual species to whole genera.</title>
        <authorList>
            <person name="Goeker M."/>
        </authorList>
    </citation>
    <scope>NUCLEOTIDE SEQUENCE [LARGE SCALE GENOMIC DNA]</scope>
    <source>
        <strain evidence="1 2">DSM 27148</strain>
    </source>
</reference>
<evidence type="ECO:0000313" key="2">
    <source>
        <dbReference type="Proteomes" id="UP000283387"/>
    </source>
</evidence>
<dbReference type="AlphaFoldDB" id="A0A419VXI1"/>
<dbReference type="OrthoDB" id="9813230at2"/>
<dbReference type="PANTHER" id="PTHR23416:SF78">
    <property type="entry name" value="LIPOPOLYSACCHARIDE BIOSYNTHESIS O-ACETYL TRANSFERASE WBBJ-RELATED"/>
    <property type="match status" value="1"/>
</dbReference>
<comment type="caution">
    <text evidence="1">The sequence shown here is derived from an EMBL/GenBank/DDBJ whole genome shotgun (WGS) entry which is preliminary data.</text>
</comment>
<dbReference type="Pfam" id="PF00132">
    <property type="entry name" value="Hexapep"/>
    <property type="match status" value="1"/>
</dbReference>
<dbReference type="RefSeq" id="WP_120274947.1">
    <property type="nucleotide sequence ID" value="NZ_RAPN01000003.1"/>
</dbReference>
<dbReference type="Gene3D" id="2.160.10.10">
    <property type="entry name" value="Hexapeptide repeat proteins"/>
    <property type="match status" value="1"/>
</dbReference>
<dbReference type="Proteomes" id="UP000283387">
    <property type="component" value="Unassembled WGS sequence"/>
</dbReference>
<keyword evidence="2" id="KW-1185">Reference proteome</keyword>